<accession>A0A0H3JF62</accession>
<dbReference type="OMA" id="NTHQLGN"/>
<evidence type="ECO:0000313" key="2">
    <source>
        <dbReference type="EMBL" id="AAK16986.1"/>
    </source>
</evidence>
<organism evidence="2 3">
    <name type="scientific">Escherichia coli O157:H7</name>
    <dbReference type="NCBI Taxonomy" id="83334"/>
    <lineage>
        <taxon>Bacteria</taxon>
        <taxon>Pseudomonadati</taxon>
        <taxon>Pseudomonadota</taxon>
        <taxon>Gammaproteobacteria</taxon>
        <taxon>Enterobacterales</taxon>
        <taxon>Enterobacteriaceae</taxon>
        <taxon>Escherichia</taxon>
    </lineage>
</organism>
<accession>A0A4P8B8E6</accession>
<evidence type="ECO:0000313" key="3">
    <source>
        <dbReference type="Proteomes" id="UP000002519"/>
    </source>
</evidence>
<dbReference type="EMBL" id="AE005174">
    <property type="protein sequence ID" value="AAK16986.1"/>
    <property type="molecule type" value="Genomic_DNA"/>
</dbReference>
<name>A0A0H3JF62_ECO57</name>
<gene>
    <name evidence="2" type="ordered locus">Z6073</name>
</gene>
<proteinExistence type="predicted"/>
<evidence type="ECO:0000256" key="1">
    <source>
        <dbReference type="SAM" id="Coils"/>
    </source>
</evidence>
<dbReference type="Proteomes" id="UP000002519">
    <property type="component" value="Chromosome"/>
</dbReference>
<dbReference type="KEGG" id="ece:Z6073"/>
<reference evidence="2 3" key="1">
    <citation type="journal article" date="2001" name="Nature">
        <title>Genome sequence of enterohaemorrhagic Escherichia coli O157:H7.</title>
        <authorList>
            <person name="Perna N.T."/>
            <person name="Plunkett G.III."/>
            <person name="Burland V."/>
            <person name="Mau B."/>
            <person name="Glasner J.D."/>
            <person name="Rose D.J."/>
            <person name="Mayhew G.F."/>
            <person name="Evans P.S."/>
            <person name="Gregor J."/>
            <person name="Kirkpatrick H.A."/>
            <person name="Posfai G."/>
            <person name="Hackett J."/>
            <person name="Klink S."/>
            <person name="Boutin A."/>
            <person name="Shao Y."/>
            <person name="Miller L."/>
            <person name="Grotbeck E.J."/>
            <person name="Davis N.W."/>
            <person name="Lim A."/>
            <person name="Dimalanta E."/>
            <person name="Potamousis K."/>
            <person name="Apodaca J."/>
            <person name="Anantharaman T.S."/>
            <person name="Lin J."/>
            <person name="Yen G."/>
            <person name="Schwartz D.C."/>
            <person name="Welch R.A."/>
            <person name="Blattner F.R."/>
        </authorList>
    </citation>
    <scope>NUCLEOTIDE SEQUENCE [LARGE SCALE GENOMIC DNA]</scope>
    <source>
        <strain evidence="3">O157:H7 / EDL933 / ATCC 700927 / EHEC</strain>
    </source>
</reference>
<dbReference type="AlphaFoldDB" id="A0A0H3JF62"/>
<dbReference type="PIR" id="G90913">
    <property type="entry name" value="G90913"/>
</dbReference>
<keyword evidence="1" id="KW-0175">Coiled coil</keyword>
<dbReference type="PATRIC" id="fig|386585.9.peg.2385"/>
<feature type="coiled-coil region" evidence="1">
    <location>
        <begin position="111"/>
        <end position="138"/>
    </location>
</feature>
<protein>
    <submittedName>
        <fullName evidence="2">Repressor protein encoded by cryptic prophage CP-933P</fullName>
    </submittedName>
</protein>
<sequence length="144" mass="16709">MFNKPLSQVFACLVITKDNYHMQKKEIRRLRLKEWFKDKTLPPKEKSYLSQLMSGRASFGEKAARRIEQTYGMPEGYLDAEYAEQPGGSPPHAGLTSNQLELLQIFSAFPEDEQRQIISELKQKKESMEDLIARWIAAQKCRRA</sequence>